<protein>
    <submittedName>
        <fullName evidence="1">DUF2804 domain-containing protein</fullName>
    </submittedName>
</protein>
<evidence type="ECO:0000313" key="2">
    <source>
        <dbReference type="Proteomes" id="UP001196509"/>
    </source>
</evidence>
<dbReference type="PANTHER" id="PTHR35868">
    <property type="entry name" value="DUF2804 DOMAIN-CONTAINING PROTEIN-RELATED"/>
    <property type="match status" value="1"/>
</dbReference>
<sequence>MNFMPKVKSKDEREITVPVEMCLPNGRLNPEAVGWSRFPMHRDNLKGWGRNKRFEYWCVMSEEFIVTANISHHDYRANVASTFVDLETDQVISRRINRWLPEPGALPNPTEPRRVSQSAEGIVVAIEPVVGGTRLRVDSDRIRLDATVIEPEGHQSMGVLVPWNDRTFQYTRKDNCLATRGSVIVDGVERTIDPAKCLAVHDVGRGRWPYSTWWNWSAASGETDGRQIGLQFGGKWTVGTPSTENALRIDGCIHKISEELDWAYDTNDFLSNWTIRGNRVDLTFTPMNHHRHRFNRWIVSARGDQCFGHFNGHIVADDGEVLRVGNILGMVEEVHRRW</sequence>
<dbReference type="InterPro" id="IPR021243">
    <property type="entry name" value="DUF2804"/>
</dbReference>
<name>A0AAE2ZR15_9HYPH</name>
<evidence type="ECO:0000313" key="1">
    <source>
        <dbReference type="EMBL" id="MBW8639207.1"/>
    </source>
</evidence>
<dbReference type="EMBL" id="JAICBX010000003">
    <property type="protein sequence ID" value="MBW8639207.1"/>
    <property type="molecule type" value="Genomic_DNA"/>
</dbReference>
<dbReference type="Pfam" id="PF10974">
    <property type="entry name" value="DUF2804"/>
    <property type="match status" value="1"/>
</dbReference>
<keyword evidence="2" id="KW-1185">Reference proteome</keyword>
<accession>A0AAE2ZR15</accession>
<dbReference type="RefSeq" id="WP_220229909.1">
    <property type="nucleotide sequence ID" value="NZ_JAICBX010000003.1"/>
</dbReference>
<reference evidence="1" key="1">
    <citation type="submission" date="2021-08" db="EMBL/GenBank/DDBJ databases">
        <title>Hoeflea bacterium WL0058 sp. nov., isolated from the sediment.</title>
        <authorList>
            <person name="Wang L."/>
            <person name="Zhang D."/>
        </authorList>
    </citation>
    <scope>NUCLEOTIDE SEQUENCE</scope>
    <source>
        <strain evidence="1">WL0058</strain>
    </source>
</reference>
<dbReference type="PANTHER" id="PTHR35868:SF3">
    <property type="entry name" value="DUF2804 DOMAIN-CONTAINING PROTEIN"/>
    <property type="match status" value="1"/>
</dbReference>
<dbReference type="Proteomes" id="UP001196509">
    <property type="component" value="Unassembled WGS sequence"/>
</dbReference>
<comment type="caution">
    <text evidence="1">The sequence shown here is derived from an EMBL/GenBank/DDBJ whole genome shotgun (WGS) entry which is preliminary data.</text>
</comment>
<dbReference type="AlphaFoldDB" id="A0AAE2ZR15"/>
<gene>
    <name evidence="1" type="ORF">K1W69_18575</name>
</gene>
<organism evidence="1 2">
    <name type="scientific">Flavimaribacter sediminis</name>
    <dbReference type="NCBI Taxonomy" id="2865987"/>
    <lineage>
        <taxon>Bacteria</taxon>
        <taxon>Pseudomonadati</taxon>
        <taxon>Pseudomonadota</taxon>
        <taxon>Alphaproteobacteria</taxon>
        <taxon>Hyphomicrobiales</taxon>
        <taxon>Rhizobiaceae</taxon>
        <taxon>Flavimaribacter</taxon>
    </lineage>
</organism>
<proteinExistence type="predicted"/>